<sequence>EQSKLAITEKNFWSTKDFVEYHYSNLLTLFLAIVER</sequence>
<name>X1R8G6_9ZZZZ</name>
<feature type="non-terminal residue" evidence="1">
    <location>
        <position position="36"/>
    </location>
</feature>
<protein>
    <submittedName>
        <fullName evidence="1">Uncharacterized protein</fullName>
    </submittedName>
</protein>
<dbReference type="AlphaFoldDB" id="X1R8G6"/>
<reference evidence="1" key="1">
    <citation type="journal article" date="2014" name="Front. Microbiol.">
        <title>High frequency of phylogenetically diverse reductive dehalogenase-homologous genes in deep subseafloor sedimentary metagenomes.</title>
        <authorList>
            <person name="Kawai M."/>
            <person name="Futagami T."/>
            <person name="Toyoda A."/>
            <person name="Takaki Y."/>
            <person name="Nishi S."/>
            <person name="Hori S."/>
            <person name="Arai W."/>
            <person name="Tsubouchi T."/>
            <person name="Morono Y."/>
            <person name="Uchiyama I."/>
            <person name="Ito T."/>
            <person name="Fujiyama A."/>
            <person name="Inagaki F."/>
            <person name="Takami H."/>
        </authorList>
    </citation>
    <scope>NUCLEOTIDE SEQUENCE</scope>
    <source>
        <strain evidence="1">Expedition CK06-06</strain>
    </source>
</reference>
<organism evidence="1">
    <name type="scientific">marine sediment metagenome</name>
    <dbReference type="NCBI Taxonomy" id="412755"/>
    <lineage>
        <taxon>unclassified sequences</taxon>
        <taxon>metagenomes</taxon>
        <taxon>ecological metagenomes</taxon>
    </lineage>
</organism>
<gene>
    <name evidence="1" type="ORF">S06H3_67054</name>
</gene>
<proteinExistence type="predicted"/>
<accession>X1R8G6</accession>
<dbReference type="EMBL" id="BARV01046133">
    <property type="protein sequence ID" value="GAI63326.1"/>
    <property type="molecule type" value="Genomic_DNA"/>
</dbReference>
<comment type="caution">
    <text evidence="1">The sequence shown here is derived from an EMBL/GenBank/DDBJ whole genome shotgun (WGS) entry which is preliminary data.</text>
</comment>
<evidence type="ECO:0000313" key="1">
    <source>
        <dbReference type="EMBL" id="GAI63326.1"/>
    </source>
</evidence>
<feature type="non-terminal residue" evidence="1">
    <location>
        <position position="1"/>
    </location>
</feature>